<dbReference type="PANTHER" id="PTHR47272">
    <property type="entry name" value="DDE_TNP_1_7 DOMAIN-CONTAINING PROTEIN"/>
    <property type="match status" value="1"/>
</dbReference>
<protein>
    <recommendedName>
        <fullName evidence="1">PiggyBac transposable element-derived protein domain-containing protein</fullName>
    </recommendedName>
</protein>
<dbReference type="Proteomes" id="UP001292094">
    <property type="component" value="Unassembled WGS sequence"/>
</dbReference>
<reference evidence="2" key="1">
    <citation type="submission" date="2023-11" db="EMBL/GenBank/DDBJ databases">
        <title>Genome assemblies of two species of porcelain crab, Petrolisthes cinctipes and Petrolisthes manimaculis (Anomura: Porcellanidae).</title>
        <authorList>
            <person name="Angst P."/>
        </authorList>
    </citation>
    <scope>NUCLEOTIDE SEQUENCE</scope>
    <source>
        <strain evidence="2">PB745_02</strain>
        <tissue evidence="2">Gill</tissue>
    </source>
</reference>
<sequence>MGVEPVSSVYRYSSESMRKEEIRCPAVKKSYIANMGGIDKNDMLVHLYHTPMKSKRWYLKLFAYAIDVSLTNVWIMYKRDCKALAEDSMPFQSFKIQVFMSAAGSRPVSLRNPEPLRNVLDMPKPVRGHRAITPGNSMRFDRTLFHGQCMLNARRASCVAIRGIYIGLTLYAWPAKYTFA</sequence>
<comment type="caution">
    <text evidence="2">The sequence shown here is derived from an EMBL/GenBank/DDBJ whole genome shotgun (WGS) entry which is preliminary data.</text>
</comment>
<proteinExistence type="predicted"/>
<dbReference type="EMBL" id="JAWZYT010001649">
    <property type="protein sequence ID" value="KAK4310285.1"/>
    <property type="molecule type" value="Genomic_DNA"/>
</dbReference>
<organism evidence="2 3">
    <name type="scientific">Petrolisthes manimaculis</name>
    <dbReference type="NCBI Taxonomy" id="1843537"/>
    <lineage>
        <taxon>Eukaryota</taxon>
        <taxon>Metazoa</taxon>
        <taxon>Ecdysozoa</taxon>
        <taxon>Arthropoda</taxon>
        <taxon>Crustacea</taxon>
        <taxon>Multicrustacea</taxon>
        <taxon>Malacostraca</taxon>
        <taxon>Eumalacostraca</taxon>
        <taxon>Eucarida</taxon>
        <taxon>Decapoda</taxon>
        <taxon>Pleocyemata</taxon>
        <taxon>Anomura</taxon>
        <taxon>Galatheoidea</taxon>
        <taxon>Porcellanidae</taxon>
        <taxon>Petrolisthes</taxon>
    </lineage>
</organism>
<dbReference type="AlphaFoldDB" id="A0AAE1PN31"/>
<evidence type="ECO:0000313" key="2">
    <source>
        <dbReference type="EMBL" id="KAK4310285.1"/>
    </source>
</evidence>
<evidence type="ECO:0000313" key="3">
    <source>
        <dbReference type="Proteomes" id="UP001292094"/>
    </source>
</evidence>
<dbReference type="PANTHER" id="PTHR47272:SF1">
    <property type="entry name" value="PIGGYBAC TRANSPOSABLE ELEMENT-DERIVED PROTEIN 3-LIKE"/>
    <property type="match status" value="1"/>
</dbReference>
<feature type="domain" description="PiggyBac transposable element-derived protein" evidence="1">
    <location>
        <begin position="13"/>
        <end position="74"/>
    </location>
</feature>
<dbReference type="InterPro" id="IPR029526">
    <property type="entry name" value="PGBD"/>
</dbReference>
<evidence type="ECO:0000259" key="1">
    <source>
        <dbReference type="Pfam" id="PF13843"/>
    </source>
</evidence>
<dbReference type="Pfam" id="PF13843">
    <property type="entry name" value="DDE_Tnp_1_7"/>
    <property type="match status" value="1"/>
</dbReference>
<name>A0AAE1PN31_9EUCA</name>
<gene>
    <name evidence="2" type="ORF">Pmani_018104</name>
</gene>
<accession>A0AAE1PN31</accession>
<keyword evidence="3" id="KW-1185">Reference proteome</keyword>